<dbReference type="eggNOG" id="COG1595">
    <property type="taxonomic scope" value="Bacteria"/>
</dbReference>
<evidence type="ECO:0000313" key="10">
    <source>
        <dbReference type="Proteomes" id="UP000007239"/>
    </source>
</evidence>
<dbReference type="GO" id="GO:0006352">
    <property type="term" value="P:DNA-templated transcription initiation"/>
    <property type="evidence" value="ECO:0007669"/>
    <property type="project" value="InterPro"/>
</dbReference>
<keyword evidence="3 6" id="KW-0731">Sigma factor</keyword>
<evidence type="ECO:0000256" key="1">
    <source>
        <dbReference type="ARBA" id="ARBA00010641"/>
    </source>
</evidence>
<evidence type="ECO:0000256" key="3">
    <source>
        <dbReference type="ARBA" id="ARBA00023082"/>
    </source>
</evidence>
<evidence type="ECO:0000256" key="5">
    <source>
        <dbReference type="ARBA" id="ARBA00023163"/>
    </source>
</evidence>
<gene>
    <name evidence="9" type="ordered locus">Thexy_1601</name>
</gene>
<feature type="domain" description="RNA polymerase sigma factor 70 region 4 type 2" evidence="8">
    <location>
        <begin position="113"/>
        <end position="165"/>
    </location>
</feature>
<evidence type="ECO:0000313" key="9">
    <source>
        <dbReference type="EMBL" id="AEF17632.1"/>
    </source>
</evidence>
<evidence type="ECO:0000256" key="2">
    <source>
        <dbReference type="ARBA" id="ARBA00023015"/>
    </source>
</evidence>
<dbReference type="HOGENOM" id="CLU_047691_3_0_9"/>
<evidence type="ECO:0000256" key="4">
    <source>
        <dbReference type="ARBA" id="ARBA00023125"/>
    </source>
</evidence>
<dbReference type="STRING" id="858215.Thexy_1601"/>
<evidence type="ECO:0000259" key="7">
    <source>
        <dbReference type="Pfam" id="PF04542"/>
    </source>
</evidence>
<dbReference type="EMBL" id="CP002739">
    <property type="protein sequence ID" value="AEF17632.1"/>
    <property type="molecule type" value="Genomic_DNA"/>
</dbReference>
<dbReference type="Gene3D" id="1.10.1740.10">
    <property type="match status" value="1"/>
</dbReference>
<dbReference type="InterPro" id="IPR039425">
    <property type="entry name" value="RNA_pol_sigma-70-like"/>
</dbReference>
<keyword evidence="4 6" id="KW-0238">DNA-binding</keyword>
<dbReference type="InterPro" id="IPR036388">
    <property type="entry name" value="WH-like_DNA-bd_sf"/>
</dbReference>
<dbReference type="SUPFAM" id="SSF88659">
    <property type="entry name" value="Sigma3 and sigma4 domains of RNA polymerase sigma factors"/>
    <property type="match status" value="1"/>
</dbReference>
<proteinExistence type="inferred from homology"/>
<dbReference type="InterPro" id="IPR013325">
    <property type="entry name" value="RNA_pol_sigma_r2"/>
</dbReference>
<dbReference type="PANTHER" id="PTHR43133">
    <property type="entry name" value="RNA POLYMERASE ECF-TYPE SIGMA FACTO"/>
    <property type="match status" value="1"/>
</dbReference>
<dbReference type="Pfam" id="PF08281">
    <property type="entry name" value="Sigma70_r4_2"/>
    <property type="match status" value="1"/>
</dbReference>
<dbReference type="CDD" id="cd06171">
    <property type="entry name" value="Sigma70_r4"/>
    <property type="match status" value="1"/>
</dbReference>
<dbReference type="GO" id="GO:0006950">
    <property type="term" value="P:response to stress"/>
    <property type="evidence" value="ECO:0007669"/>
    <property type="project" value="UniProtKB-ARBA"/>
</dbReference>
<dbReference type="SUPFAM" id="SSF88946">
    <property type="entry name" value="Sigma2 domain of RNA polymerase sigma factors"/>
    <property type="match status" value="1"/>
</dbReference>
<organism evidence="9 10">
    <name type="scientific">Thermoanaerobacterium xylanolyticum (strain ATCC 49914 / DSM 7097 / LX-11)</name>
    <dbReference type="NCBI Taxonomy" id="858215"/>
    <lineage>
        <taxon>Bacteria</taxon>
        <taxon>Bacillati</taxon>
        <taxon>Bacillota</taxon>
        <taxon>Clostridia</taxon>
        <taxon>Thermoanaerobacterales</taxon>
        <taxon>Thermoanaerobacteraceae</taxon>
        <taxon>Thermoanaerobacterium</taxon>
    </lineage>
</organism>
<dbReference type="RefSeq" id="WP_013788368.1">
    <property type="nucleotide sequence ID" value="NC_015555.1"/>
</dbReference>
<protein>
    <recommendedName>
        <fullName evidence="6">RNA polymerase sigma factor</fullName>
    </recommendedName>
</protein>
<dbReference type="GO" id="GO:0003677">
    <property type="term" value="F:DNA binding"/>
    <property type="evidence" value="ECO:0007669"/>
    <property type="project" value="UniProtKB-KW"/>
</dbReference>
<dbReference type="GO" id="GO:0016987">
    <property type="term" value="F:sigma factor activity"/>
    <property type="evidence" value="ECO:0007669"/>
    <property type="project" value="UniProtKB-KW"/>
</dbReference>
<evidence type="ECO:0000259" key="8">
    <source>
        <dbReference type="Pfam" id="PF08281"/>
    </source>
</evidence>
<dbReference type="InterPro" id="IPR007627">
    <property type="entry name" value="RNA_pol_sigma70_r2"/>
</dbReference>
<reference evidence="9" key="1">
    <citation type="submission" date="2011-05" db="EMBL/GenBank/DDBJ databases">
        <title>Complete sequence of Thermoanaerobacterium xylanolyticum LX-11.</title>
        <authorList>
            <consortium name="US DOE Joint Genome Institute"/>
            <person name="Lucas S."/>
            <person name="Han J."/>
            <person name="Lapidus A."/>
            <person name="Cheng J.-F."/>
            <person name="Goodwin L."/>
            <person name="Pitluck S."/>
            <person name="Peters L."/>
            <person name="Mikhailova N."/>
            <person name="Lu M."/>
            <person name="Han C."/>
            <person name="Tapia R."/>
            <person name="Land M."/>
            <person name="Hauser L."/>
            <person name="Kyrpides N."/>
            <person name="Ivanova N."/>
            <person name="Pagani I."/>
            <person name="Hemme C."/>
            <person name="Woyke T."/>
        </authorList>
    </citation>
    <scope>NUCLEOTIDE SEQUENCE</scope>
    <source>
        <strain evidence="9">LX-11</strain>
    </source>
</reference>
<comment type="similarity">
    <text evidence="1 6">Belongs to the sigma-70 factor family. ECF subfamily.</text>
</comment>
<dbReference type="Proteomes" id="UP000007239">
    <property type="component" value="Chromosome"/>
</dbReference>
<dbReference type="InterPro" id="IPR014284">
    <property type="entry name" value="RNA_pol_sigma-70_dom"/>
</dbReference>
<dbReference type="InterPro" id="IPR013324">
    <property type="entry name" value="RNA_pol_sigma_r3/r4-like"/>
</dbReference>
<dbReference type="AlphaFoldDB" id="F6BHN3"/>
<dbReference type="InterPro" id="IPR013249">
    <property type="entry name" value="RNA_pol_sigma70_r4_t2"/>
</dbReference>
<keyword evidence="10" id="KW-1185">Reference proteome</keyword>
<evidence type="ECO:0000256" key="6">
    <source>
        <dbReference type="RuleBase" id="RU000716"/>
    </source>
</evidence>
<keyword evidence="5 6" id="KW-0804">Transcription</keyword>
<dbReference type="InterPro" id="IPR000838">
    <property type="entry name" value="RNA_pol_sigma70_ECF_CS"/>
</dbReference>
<dbReference type="PROSITE" id="PS01063">
    <property type="entry name" value="SIGMA70_ECF"/>
    <property type="match status" value="1"/>
</dbReference>
<dbReference type="NCBIfam" id="TIGR02937">
    <property type="entry name" value="sigma70-ECF"/>
    <property type="match status" value="1"/>
</dbReference>
<sequence length="185" mass="21789">MDERQLLFKAQEGDIESFENVIVSYQNYIYNVIYRIVGNKEDALDLTQETFIKVFVNIKKFKGKSEFKTWLYRIAVNTSLDFMRKRKGVEEQLHNISDFKTPEDIFDDKMTRDIIMSELNKLKNDYKIAIILRDIEGLTYSEIAEITNSNIGTVKSRISRARSALKENLKKIPGFINIFDERRQL</sequence>
<dbReference type="Gene3D" id="1.10.10.10">
    <property type="entry name" value="Winged helix-like DNA-binding domain superfamily/Winged helix DNA-binding domain"/>
    <property type="match status" value="1"/>
</dbReference>
<dbReference type="KEGG" id="txy:Thexy_1601"/>
<name>F6BHN3_THEXL</name>
<dbReference type="PANTHER" id="PTHR43133:SF8">
    <property type="entry name" value="RNA POLYMERASE SIGMA FACTOR HI_1459-RELATED"/>
    <property type="match status" value="1"/>
</dbReference>
<dbReference type="Pfam" id="PF04542">
    <property type="entry name" value="Sigma70_r2"/>
    <property type="match status" value="1"/>
</dbReference>
<keyword evidence="2 6" id="KW-0805">Transcription regulation</keyword>
<accession>F6BHN3</accession>
<feature type="domain" description="RNA polymerase sigma-70 region 2" evidence="7">
    <location>
        <begin position="23"/>
        <end position="87"/>
    </location>
</feature>